<dbReference type="EMBL" id="JBHMAA010000032">
    <property type="protein sequence ID" value="MFB9952085.1"/>
    <property type="molecule type" value="Genomic_DNA"/>
</dbReference>
<comment type="caution">
    <text evidence="2">The sequence shown here is derived from an EMBL/GenBank/DDBJ whole genome shotgun (WGS) entry which is preliminary data.</text>
</comment>
<evidence type="ECO:0008006" key="4">
    <source>
        <dbReference type="Google" id="ProtNLM"/>
    </source>
</evidence>
<name>A0ABV6AN87_9HYPH</name>
<reference evidence="2 3" key="1">
    <citation type="submission" date="2024-09" db="EMBL/GenBank/DDBJ databases">
        <authorList>
            <person name="Sun Q."/>
            <person name="Mori K."/>
        </authorList>
    </citation>
    <scope>NUCLEOTIDE SEQUENCE [LARGE SCALE GENOMIC DNA]</scope>
    <source>
        <strain evidence="2 3">TBRC 4938</strain>
    </source>
</reference>
<protein>
    <recommendedName>
        <fullName evidence="4">Primosomal protein N' 3' DNA-binding domain-containing protein</fullName>
    </recommendedName>
</protein>
<organism evidence="2 3">
    <name type="scientific">Rhizobium puerariae</name>
    <dbReference type="NCBI Taxonomy" id="1585791"/>
    <lineage>
        <taxon>Bacteria</taxon>
        <taxon>Pseudomonadati</taxon>
        <taxon>Pseudomonadota</taxon>
        <taxon>Alphaproteobacteria</taxon>
        <taxon>Hyphomicrobiales</taxon>
        <taxon>Rhizobiaceae</taxon>
        <taxon>Rhizobium/Agrobacterium group</taxon>
        <taxon>Rhizobium</taxon>
    </lineage>
</organism>
<evidence type="ECO:0000313" key="3">
    <source>
        <dbReference type="Proteomes" id="UP001589692"/>
    </source>
</evidence>
<sequence length="90" mass="9961">MTDLLTPTLAVAAVKFKWQKDDKSYDYLVPTGLDLSPGDKVIVETRRGETEVEIVEIKAGSDKATTTILRRADPVEPTAPEAKPAEDWNF</sequence>
<feature type="region of interest" description="Disordered" evidence="1">
    <location>
        <begin position="70"/>
        <end position="90"/>
    </location>
</feature>
<gene>
    <name evidence="2" type="ORF">ACFFP0_24820</name>
</gene>
<keyword evidence="3" id="KW-1185">Reference proteome</keyword>
<accession>A0ABV6AN87</accession>
<proteinExistence type="predicted"/>
<dbReference type="RefSeq" id="WP_377264902.1">
    <property type="nucleotide sequence ID" value="NZ_JBHMAA010000032.1"/>
</dbReference>
<evidence type="ECO:0000256" key="1">
    <source>
        <dbReference type="SAM" id="MobiDB-lite"/>
    </source>
</evidence>
<evidence type="ECO:0000313" key="2">
    <source>
        <dbReference type="EMBL" id="MFB9952085.1"/>
    </source>
</evidence>
<dbReference type="Proteomes" id="UP001589692">
    <property type="component" value="Unassembled WGS sequence"/>
</dbReference>